<dbReference type="EMBL" id="PEJG01000002">
    <property type="protein sequence ID" value="PIH11196.1"/>
    <property type="molecule type" value="Genomic_DNA"/>
</dbReference>
<dbReference type="AlphaFoldDB" id="A0AAE5QZ11"/>
<dbReference type="Pfam" id="PF13302">
    <property type="entry name" value="Acetyltransf_3"/>
    <property type="match status" value="1"/>
</dbReference>
<evidence type="ECO:0000259" key="1">
    <source>
        <dbReference type="PROSITE" id="PS51186"/>
    </source>
</evidence>
<gene>
    <name evidence="2" type="ORF">CTJ08_02510</name>
</gene>
<dbReference type="RefSeq" id="WP_001831359.1">
    <property type="nucleotide sequence ID" value="NZ_CABHIX010000002.1"/>
</dbReference>
<sequence length="182" mass="21500">MFSYQINKNIKLKILEQHDASQLFHLIDSNRDYLAEFLPFVKYTKKVEDSKNFIHRALQQFARGDGFHCGIWFNNELIGVIGLHYLDLVNQKTSIGYYLAEDFQNKGIMTKCTQALIRYVYEVYDINRIEIRMSTKNKKSRAIPIRLGFTQEGILRSNERLQGEFSDSYVFSLLREECTYTR</sequence>
<dbReference type="SUPFAM" id="SSF55729">
    <property type="entry name" value="Acyl-CoA N-acyltransferases (Nat)"/>
    <property type="match status" value="1"/>
</dbReference>
<dbReference type="InterPro" id="IPR016181">
    <property type="entry name" value="Acyl_CoA_acyltransferase"/>
</dbReference>
<name>A0AAE5QZ11_STAEP</name>
<evidence type="ECO:0000313" key="2">
    <source>
        <dbReference type="EMBL" id="PIH11196.1"/>
    </source>
</evidence>
<feature type="domain" description="N-acetyltransferase" evidence="1">
    <location>
        <begin position="10"/>
        <end position="176"/>
    </location>
</feature>
<accession>A0AAE5QZ11</accession>
<dbReference type="Gene3D" id="3.40.630.30">
    <property type="match status" value="1"/>
</dbReference>
<dbReference type="PANTHER" id="PTHR43441">
    <property type="entry name" value="RIBOSOMAL-PROTEIN-SERINE ACETYLTRANSFERASE"/>
    <property type="match status" value="1"/>
</dbReference>
<dbReference type="Proteomes" id="UP000228502">
    <property type="component" value="Unassembled WGS sequence"/>
</dbReference>
<dbReference type="InterPro" id="IPR051908">
    <property type="entry name" value="Ribosomal_N-acetyltransferase"/>
</dbReference>
<protein>
    <submittedName>
        <fullName evidence="2">N-acetyltransferase</fullName>
    </submittedName>
</protein>
<evidence type="ECO:0000313" key="3">
    <source>
        <dbReference type="Proteomes" id="UP000228502"/>
    </source>
</evidence>
<dbReference type="GO" id="GO:1990189">
    <property type="term" value="F:protein N-terminal-serine acetyltransferase activity"/>
    <property type="evidence" value="ECO:0007669"/>
    <property type="project" value="TreeGrafter"/>
</dbReference>
<organism evidence="2 3">
    <name type="scientific">Staphylococcus epidermidis</name>
    <dbReference type="NCBI Taxonomy" id="1282"/>
    <lineage>
        <taxon>Bacteria</taxon>
        <taxon>Bacillati</taxon>
        <taxon>Bacillota</taxon>
        <taxon>Bacilli</taxon>
        <taxon>Bacillales</taxon>
        <taxon>Staphylococcaceae</taxon>
        <taxon>Staphylococcus</taxon>
    </lineage>
</organism>
<reference evidence="2 3" key="1">
    <citation type="submission" date="2017-10" db="EMBL/GenBank/DDBJ databases">
        <title>genome sequences of Staph epi in chlorhexidine trial.</title>
        <authorList>
            <person name="Greninger A.L."/>
            <person name="Addetia A."/>
            <person name="Qin X."/>
            <person name="Zerr D."/>
        </authorList>
    </citation>
    <scope>NUCLEOTIDE SEQUENCE [LARGE SCALE GENOMIC DNA]</scope>
    <source>
        <strain evidence="2 3">SCH-17</strain>
    </source>
</reference>
<dbReference type="GO" id="GO:0005737">
    <property type="term" value="C:cytoplasm"/>
    <property type="evidence" value="ECO:0007669"/>
    <property type="project" value="TreeGrafter"/>
</dbReference>
<dbReference type="InterPro" id="IPR000182">
    <property type="entry name" value="GNAT_dom"/>
</dbReference>
<dbReference type="PANTHER" id="PTHR43441:SF12">
    <property type="entry name" value="RIBOSOMAL N-ACETYLTRANSFERASE YDAF-RELATED"/>
    <property type="match status" value="1"/>
</dbReference>
<proteinExistence type="predicted"/>
<dbReference type="PROSITE" id="PS51186">
    <property type="entry name" value="GNAT"/>
    <property type="match status" value="1"/>
</dbReference>
<dbReference type="GO" id="GO:0008999">
    <property type="term" value="F:protein-N-terminal-alanine acetyltransferase activity"/>
    <property type="evidence" value="ECO:0007669"/>
    <property type="project" value="TreeGrafter"/>
</dbReference>
<comment type="caution">
    <text evidence="2">The sequence shown here is derived from an EMBL/GenBank/DDBJ whole genome shotgun (WGS) entry which is preliminary data.</text>
</comment>